<evidence type="ECO:0000256" key="5">
    <source>
        <dbReference type="ARBA" id="ARBA00022741"/>
    </source>
</evidence>
<dbReference type="Pfam" id="PF02260">
    <property type="entry name" value="FATC"/>
    <property type="match status" value="1"/>
</dbReference>
<evidence type="ECO:0000313" key="13">
    <source>
        <dbReference type="EMBL" id="EGT41189.1"/>
    </source>
</evidence>
<keyword evidence="6" id="KW-0418">Kinase</keyword>
<dbReference type="PROSITE" id="PS51190">
    <property type="entry name" value="FATC"/>
    <property type="match status" value="1"/>
</dbReference>
<gene>
    <name evidence="13" type="ORF">CAEBREN_02501</name>
</gene>
<feature type="domain" description="PI3K/PI4K catalytic" evidence="11">
    <location>
        <begin position="1"/>
        <end position="216"/>
    </location>
</feature>
<dbReference type="FunFam" id="1.10.1070.11:FF:000045">
    <property type="entry name" value="Serine/threonine-protein kinase smg-1"/>
    <property type="match status" value="1"/>
</dbReference>
<dbReference type="SMART" id="SM00146">
    <property type="entry name" value="PI3Kc"/>
    <property type="match status" value="1"/>
</dbReference>
<feature type="domain" description="FATC" evidence="12">
    <location>
        <begin position="364"/>
        <end position="396"/>
    </location>
</feature>
<dbReference type="GO" id="GO:0000184">
    <property type="term" value="P:nuclear-transcribed mRNA catabolic process, nonsense-mediated decay"/>
    <property type="evidence" value="ECO:0007669"/>
    <property type="project" value="UniProtKB-KW"/>
</dbReference>
<comment type="similarity">
    <text evidence="1">Belongs to the PI3/PI4-kinase family.</text>
</comment>
<dbReference type="InterPro" id="IPR011009">
    <property type="entry name" value="Kinase-like_dom_sf"/>
</dbReference>
<dbReference type="Gene3D" id="1.10.1070.11">
    <property type="entry name" value="Phosphatidylinositol 3-/4-kinase, catalytic domain"/>
    <property type="match status" value="1"/>
</dbReference>
<comment type="catalytic activity">
    <reaction evidence="9">
        <text>L-threonyl-[protein] + ATP = O-phospho-L-threonyl-[protein] + ADP + H(+)</text>
        <dbReference type="Rhea" id="RHEA:46608"/>
        <dbReference type="Rhea" id="RHEA-COMP:11060"/>
        <dbReference type="Rhea" id="RHEA-COMP:11605"/>
        <dbReference type="ChEBI" id="CHEBI:15378"/>
        <dbReference type="ChEBI" id="CHEBI:30013"/>
        <dbReference type="ChEBI" id="CHEBI:30616"/>
        <dbReference type="ChEBI" id="CHEBI:61977"/>
        <dbReference type="ChEBI" id="CHEBI:456216"/>
        <dbReference type="EC" id="2.7.11.1"/>
    </reaction>
</comment>
<dbReference type="InterPro" id="IPR003152">
    <property type="entry name" value="FATC_dom"/>
</dbReference>
<dbReference type="EMBL" id="GL379989">
    <property type="protein sequence ID" value="EGT41189.1"/>
    <property type="molecule type" value="Genomic_DNA"/>
</dbReference>
<dbReference type="EC" id="2.7.11.1" evidence="2"/>
<evidence type="ECO:0000259" key="12">
    <source>
        <dbReference type="PROSITE" id="PS51190"/>
    </source>
</evidence>
<dbReference type="PANTHER" id="PTHR11139:SF119">
    <property type="entry name" value="SERINE_THREONINE-PROTEIN KINASE SMG1"/>
    <property type="match status" value="1"/>
</dbReference>
<dbReference type="InterPro" id="IPR000403">
    <property type="entry name" value="PI3/4_kinase_cat_dom"/>
</dbReference>
<evidence type="ECO:0000256" key="3">
    <source>
        <dbReference type="ARBA" id="ARBA00022527"/>
    </source>
</evidence>
<sequence length="396" mass="45224">MYHNMMRESFNAHKIDATVAADRTKWPLFIYEEVFAGLCEKTPTDLISRELWMKSNDANTWWSVTKRYARSLAVMSMIGSVLGLGDRHLDNLLVDLKWGHVVHIDYNICFDKGKNLRIPETVPFRLSRNMRHALGPSEMYGTFRESCVHVLSTLRSGHQVLTMLLDAFVFDPLVDWTSQEHSSTSGVSLALQLAVYGSGWKSKARERLTDTMELLHDDLLLWMKQVTDCLMLEKSMLGANGIYAQQRVKAGTELREAVTRHQALAKELRPLIRAIGKEREEFAEYMKFEVDIDTCVQNFNIVMQNIDIVFGSLVNLSSMPIETITACTPQQQFKAPPGLETREVVKRVERRLNGWLDGSATTDRKMSPREEVDHLIAEATSTTNLSQMYEGWTAWV</sequence>
<dbReference type="GO" id="GO:0031932">
    <property type="term" value="C:TORC2 complex"/>
    <property type="evidence" value="ECO:0007669"/>
    <property type="project" value="TreeGrafter"/>
</dbReference>
<evidence type="ECO:0000256" key="2">
    <source>
        <dbReference type="ARBA" id="ARBA00012513"/>
    </source>
</evidence>
<organism evidence="14">
    <name type="scientific">Caenorhabditis brenneri</name>
    <name type="common">Nematode worm</name>
    <dbReference type="NCBI Taxonomy" id="135651"/>
    <lineage>
        <taxon>Eukaryota</taxon>
        <taxon>Metazoa</taxon>
        <taxon>Ecdysozoa</taxon>
        <taxon>Nematoda</taxon>
        <taxon>Chromadorea</taxon>
        <taxon>Rhabditida</taxon>
        <taxon>Rhabditina</taxon>
        <taxon>Rhabditomorpha</taxon>
        <taxon>Rhabditoidea</taxon>
        <taxon>Rhabditidae</taxon>
        <taxon>Peloderinae</taxon>
        <taxon>Caenorhabditis</taxon>
    </lineage>
</organism>
<reference evidence="14" key="1">
    <citation type="submission" date="2011-07" db="EMBL/GenBank/DDBJ databases">
        <authorList>
            <consortium name="Caenorhabditis brenneri Sequencing and Analysis Consortium"/>
            <person name="Wilson R.K."/>
        </authorList>
    </citation>
    <scope>NUCLEOTIDE SEQUENCE [LARGE SCALE GENOMIC DNA]</scope>
    <source>
        <strain evidence="14">PB2801</strain>
    </source>
</reference>
<evidence type="ECO:0000256" key="9">
    <source>
        <dbReference type="ARBA" id="ARBA00047899"/>
    </source>
</evidence>
<dbReference type="GO" id="GO:0031929">
    <property type="term" value="P:TOR signaling"/>
    <property type="evidence" value="ECO:0007669"/>
    <property type="project" value="TreeGrafter"/>
</dbReference>
<dbReference type="SUPFAM" id="SSF56112">
    <property type="entry name" value="Protein kinase-like (PK-like)"/>
    <property type="match status" value="1"/>
</dbReference>
<dbReference type="HOGENOM" id="CLU_696824_0_0_1"/>
<dbReference type="InterPro" id="IPR036940">
    <property type="entry name" value="PI3/4_kinase_cat_sf"/>
</dbReference>
<dbReference type="GO" id="GO:0031931">
    <property type="term" value="C:TORC1 complex"/>
    <property type="evidence" value="ECO:0007669"/>
    <property type="project" value="TreeGrafter"/>
</dbReference>
<keyword evidence="4" id="KW-0808">Transferase</keyword>
<evidence type="ECO:0000259" key="11">
    <source>
        <dbReference type="PROSITE" id="PS50290"/>
    </source>
</evidence>
<dbReference type="PANTHER" id="PTHR11139">
    <property type="entry name" value="ATAXIA TELANGIECTASIA MUTATED ATM -RELATED"/>
    <property type="match status" value="1"/>
</dbReference>
<dbReference type="OrthoDB" id="10012281at2759"/>
<dbReference type="eggNOG" id="KOG0891">
    <property type="taxonomic scope" value="Eukaryota"/>
</dbReference>
<keyword evidence="7" id="KW-0067">ATP-binding</keyword>
<dbReference type="GO" id="GO:0005634">
    <property type="term" value="C:nucleus"/>
    <property type="evidence" value="ECO:0007669"/>
    <property type="project" value="TreeGrafter"/>
</dbReference>
<protein>
    <recommendedName>
        <fullName evidence="2">non-specific serine/threonine protein kinase</fullName>
        <ecNumber evidence="2">2.7.11.1</ecNumber>
    </recommendedName>
</protein>
<evidence type="ECO:0000256" key="4">
    <source>
        <dbReference type="ARBA" id="ARBA00022679"/>
    </source>
</evidence>
<evidence type="ECO:0000256" key="7">
    <source>
        <dbReference type="ARBA" id="ARBA00022840"/>
    </source>
</evidence>
<dbReference type="Proteomes" id="UP000008068">
    <property type="component" value="Unassembled WGS sequence"/>
</dbReference>
<dbReference type="GO" id="GO:0005737">
    <property type="term" value="C:cytoplasm"/>
    <property type="evidence" value="ECO:0007669"/>
    <property type="project" value="TreeGrafter"/>
</dbReference>
<dbReference type="AlphaFoldDB" id="G0NZE2"/>
<proteinExistence type="inferred from homology"/>
<dbReference type="GO" id="GO:0004674">
    <property type="term" value="F:protein serine/threonine kinase activity"/>
    <property type="evidence" value="ECO:0007669"/>
    <property type="project" value="UniProtKB-KW"/>
</dbReference>
<name>G0NZE2_CAEBE</name>
<keyword evidence="8" id="KW-0866">Nonsense-mediated mRNA decay</keyword>
<evidence type="ECO:0000313" key="14">
    <source>
        <dbReference type="Proteomes" id="UP000008068"/>
    </source>
</evidence>
<dbReference type="SMART" id="SM01343">
    <property type="entry name" value="FATC"/>
    <property type="match status" value="1"/>
</dbReference>
<evidence type="ECO:0000256" key="6">
    <source>
        <dbReference type="ARBA" id="ARBA00022777"/>
    </source>
</evidence>
<evidence type="ECO:0000256" key="1">
    <source>
        <dbReference type="ARBA" id="ARBA00011031"/>
    </source>
</evidence>
<accession>G0NZE2</accession>
<dbReference type="GO" id="GO:0016242">
    <property type="term" value="P:negative regulation of macroautophagy"/>
    <property type="evidence" value="ECO:0007669"/>
    <property type="project" value="TreeGrafter"/>
</dbReference>
<dbReference type="Pfam" id="PF00454">
    <property type="entry name" value="PI3_PI4_kinase"/>
    <property type="match status" value="1"/>
</dbReference>
<comment type="catalytic activity">
    <reaction evidence="10">
        <text>L-seryl-[protein] + ATP = O-phospho-L-seryl-[protein] + ADP + H(+)</text>
        <dbReference type="Rhea" id="RHEA:17989"/>
        <dbReference type="Rhea" id="RHEA-COMP:9863"/>
        <dbReference type="Rhea" id="RHEA-COMP:11604"/>
        <dbReference type="ChEBI" id="CHEBI:15378"/>
        <dbReference type="ChEBI" id="CHEBI:29999"/>
        <dbReference type="ChEBI" id="CHEBI:30616"/>
        <dbReference type="ChEBI" id="CHEBI:83421"/>
        <dbReference type="ChEBI" id="CHEBI:456216"/>
        <dbReference type="EC" id="2.7.11.1"/>
    </reaction>
</comment>
<evidence type="ECO:0000256" key="10">
    <source>
        <dbReference type="ARBA" id="ARBA00048679"/>
    </source>
</evidence>
<keyword evidence="5" id="KW-0547">Nucleotide-binding</keyword>
<evidence type="ECO:0000256" key="8">
    <source>
        <dbReference type="ARBA" id="ARBA00023161"/>
    </source>
</evidence>
<dbReference type="InParanoid" id="G0NZE2"/>
<dbReference type="STRING" id="135651.G0NZE2"/>
<keyword evidence="14" id="KW-1185">Reference proteome</keyword>
<dbReference type="GO" id="GO:0005524">
    <property type="term" value="F:ATP binding"/>
    <property type="evidence" value="ECO:0007669"/>
    <property type="project" value="UniProtKB-KW"/>
</dbReference>
<dbReference type="InterPro" id="IPR050517">
    <property type="entry name" value="DDR_Repair_Kinase"/>
</dbReference>
<keyword evidence="3" id="KW-0723">Serine/threonine-protein kinase</keyword>
<dbReference type="PROSITE" id="PS50290">
    <property type="entry name" value="PI3_4_KINASE_3"/>
    <property type="match status" value="1"/>
</dbReference>